<proteinExistence type="predicted"/>
<dbReference type="Proteomes" id="UP000015455">
    <property type="component" value="Unassembled WGS sequence"/>
</dbReference>
<dbReference type="EMBL" id="ATJV01000092">
    <property type="protein sequence ID" value="EPZ14228.1"/>
    <property type="molecule type" value="Genomic_DNA"/>
</dbReference>
<dbReference type="PATRIC" id="fig|1348657.5.peg.3292"/>
<evidence type="ECO:0000313" key="2">
    <source>
        <dbReference type="EMBL" id="EPZ14228.1"/>
    </source>
</evidence>
<protein>
    <recommendedName>
        <fullName evidence="4">Methyltransferase domain-containing protein</fullName>
    </recommendedName>
</protein>
<dbReference type="AlphaFoldDB" id="T0AUC5"/>
<accession>T0AUC5</accession>
<evidence type="ECO:0000256" key="1">
    <source>
        <dbReference type="SAM" id="MobiDB-lite"/>
    </source>
</evidence>
<gene>
    <name evidence="2" type="ORF">M622_06535</name>
</gene>
<dbReference type="SUPFAM" id="SSF53335">
    <property type="entry name" value="S-adenosyl-L-methionine-dependent methyltransferases"/>
    <property type="match status" value="1"/>
</dbReference>
<organism evidence="2 3">
    <name type="scientific">Thauera terpenica 58Eu</name>
    <dbReference type="NCBI Taxonomy" id="1348657"/>
    <lineage>
        <taxon>Bacteria</taxon>
        <taxon>Pseudomonadati</taxon>
        <taxon>Pseudomonadota</taxon>
        <taxon>Betaproteobacteria</taxon>
        <taxon>Rhodocyclales</taxon>
        <taxon>Zoogloeaceae</taxon>
        <taxon>Thauera</taxon>
    </lineage>
</organism>
<evidence type="ECO:0008006" key="4">
    <source>
        <dbReference type="Google" id="ProtNLM"/>
    </source>
</evidence>
<dbReference type="Gene3D" id="3.40.50.150">
    <property type="entry name" value="Vaccinia Virus protein VP39"/>
    <property type="match status" value="1"/>
</dbReference>
<dbReference type="RefSeq" id="WP_021250685.1">
    <property type="nucleotide sequence ID" value="NZ_ATJV01000092.1"/>
</dbReference>
<comment type="caution">
    <text evidence="2">The sequence shown here is derived from an EMBL/GenBank/DDBJ whole genome shotgun (WGS) entry which is preliminary data.</text>
</comment>
<dbReference type="InterPro" id="IPR029063">
    <property type="entry name" value="SAM-dependent_MTases_sf"/>
</dbReference>
<feature type="region of interest" description="Disordered" evidence="1">
    <location>
        <begin position="319"/>
        <end position="341"/>
    </location>
</feature>
<name>T0AUC5_9RHOO</name>
<sequence length="341" mass="36407">MPAHRPDSASPDAPGPVPTQPHPDTVFDADWLSLRSAADTRARSAALTARLAAWLTQRAPGRTRALRLSDLGSGSGANPRYLAPRLPGPQRWHLFDHDPRLLEHARQHCLALCDRDGQPISAETELVDLRTVHAAALANSDLITASAMLDLVDASWLEGFADICLGIGCAVLITLSVDGRWHIDSGGVGGAGATPGADTDPDDDFVRAIFNEHQHRAKGGARALGPDAAARLAELLQARGFVVELAPSPWQLSAAVPSQAALARALISGWRDAALEQRPQARTRIDSWHQRRQNALAQAARTQGRLNITLGHLDLLALPPPAALTPTHDPSPPSANSPHRR</sequence>
<dbReference type="STRING" id="1348657.M622_06535"/>
<reference evidence="2 3" key="1">
    <citation type="submission" date="2013-06" db="EMBL/GenBank/DDBJ databases">
        <title>Draft genome sequence of Thauera terpenica.</title>
        <authorList>
            <person name="Liu B."/>
            <person name="Frostegard A.H."/>
            <person name="Shapleigh J.P."/>
        </authorList>
    </citation>
    <scope>NUCLEOTIDE SEQUENCE [LARGE SCALE GENOMIC DNA]</scope>
    <source>
        <strain evidence="2 3">58Eu</strain>
    </source>
</reference>
<keyword evidence="3" id="KW-1185">Reference proteome</keyword>
<dbReference type="eggNOG" id="COG2518">
    <property type="taxonomic scope" value="Bacteria"/>
</dbReference>
<feature type="region of interest" description="Disordered" evidence="1">
    <location>
        <begin position="1"/>
        <end position="24"/>
    </location>
</feature>
<evidence type="ECO:0000313" key="3">
    <source>
        <dbReference type="Proteomes" id="UP000015455"/>
    </source>
</evidence>
<feature type="compositionally biased region" description="Pro residues" evidence="1">
    <location>
        <begin position="319"/>
        <end position="335"/>
    </location>
</feature>